<name>A0A314Z457_PRUYE</name>
<dbReference type="GO" id="GO:0003924">
    <property type="term" value="F:GTPase activity"/>
    <property type="evidence" value="ECO:0007669"/>
    <property type="project" value="TreeGrafter"/>
</dbReference>
<feature type="domain" description="Sey1/RHD3-like three-helix bundle" evidence="1">
    <location>
        <begin position="2"/>
        <end position="233"/>
    </location>
</feature>
<gene>
    <name evidence="2" type="ORF">Pyn_29958</name>
</gene>
<dbReference type="Pfam" id="PF20428">
    <property type="entry name" value="Sey1_3HB"/>
    <property type="match status" value="1"/>
</dbReference>
<dbReference type="EMBL" id="PJQY01000284">
    <property type="protein sequence ID" value="PQQ13829.1"/>
    <property type="molecule type" value="Genomic_DNA"/>
</dbReference>
<dbReference type="AlphaFoldDB" id="A0A314Z457"/>
<dbReference type="PANTHER" id="PTHR45923">
    <property type="entry name" value="PROTEIN SEY1"/>
    <property type="match status" value="1"/>
</dbReference>
<dbReference type="Proteomes" id="UP000250321">
    <property type="component" value="Unassembled WGS sequence"/>
</dbReference>
<dbReference type="GO" id="GO:0016320">
    <property type="term" value="P:endoplasmic reticulum membrane fusion"/>
    <property type="evidence" value="ECO:0007669"/>
    <property type="project" value="TreeGrafter"/>
</dbReference>
<dbReference type="PANTHER" id="PTHR45923:SF2">
    <property type="entry name" value="PROTEIN SEY1"/>
    <property type="match status" value="1"/>
</dbReference>
<dbReference type="InterPro" id="IPR046758">
    <property type="entry name" value="Sey1/RHD3-like_3HB"/>
</dbReference>
<dbReference type="OrthoDB" id="1597724at2759"/>
<comment type="caution">
    <text evidence="2">The sequence shown here is derived from an EMBL/GenBank/DDBJ whole genome shotgun (WGS) entry which is preliminary data.</text>
</comment>
<evidence type="ECO:0000313" key="3">
    <source>
        <dbReference type="Proteomes" id="UP000250321"/>
    </source>
</evidence>
<dbReference type="GO" id="GO:0005783">
    <property type="term" value="C:endoplasmic reticulum"/>
    <property type="evidence" value="ECO:0007669"/>
    <property type="project" value="TreeGrafter"/>
</dbReference>
<sequence>MQEKLRELLSGPVEALLKQTDNTTWPTIRKLLQEAHESAFSGSAAAISGFRMDEQTKAKIDARLEKYVRRMVEDKAKEEAGKVLTHMKKRFKTKFSDDSNSIPRVWIWNRQENIEEIVRTARSSSLEVLSVLAVIRLDGDDDGDKIQATLNSALLDKDMSTTTNDQLASNTWEEVPSSKTLIIPLKCKGLWEEFKENTKDIVSKAIAEQEANALFQLPPWAIACLIFVGYNVITRLRRYTLVPLRYTGGHR</sequence>
<organism evidence="2 3">
    <name type="scientific">Prunus yedoensis var. nudiflora</name>
    <dbReference type="NCBI Taxonomy" id="2094558"/>
    <lineage>
        <taxon>Eukaryota</taxon>
        <taxon>Viridiplantae</taxon>
        <taxon>Streptophyta</taxon>
        <taxon>Embryophyta</taxon>
        <taxon>Tracheophyta</taxon>
        <taxon>Spermatophyta</taxon>
        <taxon>Magnoliopsida</taxon>
        <taxon>eudicotyledons</taxon>
        <taxon>Gunneridae</taxon>
        <taxon>Pentapetalae</taxon>
        <taxon>rosids</taxon>
        <taxon>fabids</taxon>
        <taxon>Rosales</taxon>
        <taxon>Rosaceae</taxon>
        <taxon>Amygdaloideae</taxon>
        <taxon>Amygdaleae</taxon>
        <taxon>Prunus</taxon>
    </lineage>
</organism>
<protein>
    <recommendedName>
        <fullName evidence="1">Sey1/RHD3-like three-helix bundle domain-containing protein</fullName>
    </recommendedName>
</protein>
<reference evidence="2 3" key="1">
    <citation type="submission" date="2018-02" db="EMBL/GenBank/DDBJ databases">
        <title>Draft genome of wild Prunus yedoensis var. nudiflora.</title>
        <authorList>
            <person name="Baek S."/>
            <person name="Kim J.-H."/>
            <person name="Choi K."/>
            <person name="Kim G.-B."/>
            <person name="Cho A."/>
            <person name="Jang H."/>
            <person name="Shin C.-H."/>
            <person name="Yu H.-J."/>
            <person name="Mun J.-H."/>
        </authorList>
    </citation>
    <scope>NUCLEOTIDE SEQUENCE [LARGE SCALE GENOMIC DNA]</scope>
    <source>
        <strain evidence="3">cv. Jeju island</strain>
        <tissue evidence="2">Leaf</tissue>
    </source>
</reference>
<dbReference type="InterPro" id="IPR008803">
    <property type="entry name" value="RHD3/Sey1"/>
</dbReference>
<evidence type="ECO:0000313" key="2">
    <source>
        <dbReference type="EMBL" id="PQQ13829.1"/>
    </source>
</evidence>
<proteinExistence type="predicted"/>
<accession>A0A314Z457</accession>
<evidence type="ECO:0000259" key="1">
    <source>
        <dbReference type="Pfam" id="PF20428"/>
    </source>
</evidence>
<keyword evidence="3" id="KW-1185">Reference proteome</keyword>